<feature type="transmembrane region" description="Helical" evidence="1">
    <location>
        <begin position="31"/>
        <end position="52"/>
    </location>
</feature>
<protein>
    <submittedName>
        <fullName evidence="2">DMT family transporter</fullName>
    </submittedName>
</protein>
<reference evidence="2 3" key="1">
    <citation type="submission" date="2024-02" db="EMBL/GenBank/DDBJ databases">
        <title>Seven novel Bacillus-like species.</title>
        <authorList>
            <person name="Liu G."/>
        </authorList>
    </citation>
    <scope>NUCLEOTIDE SEQUENCE [LARGE SCALE GENOMIC DNA]</scope>
    <source>
        <strain evidence="2 3">FJAT-52054</strain>
    </source>
</reference>
<dbReference type="PANTHER" id="PTHR34821:SF3">
    <property type="entry name" value="MEMBRANE PROTEIN"/>
    <property type="match status" value="1"/>
</dbReference>
<dbReference type="Pfam" id="PF04657">
    <property type="entry name" value="DMT_YdcZ"/>
    <property type="match status" value="1"/>
</dbReference>
<gene>
    <name evidence="2" type="ORF">WCV65_01185</name>
</gene>
<dbReference type="InterPro" id="IPR006750">
    <property type="entry name" value="YdcZ"/>
</dbReference>
<dbReference type="RefSeq" id="WP_035410091.1">
    <property type="nucleotide sequence ID" value="NZ_CP147407.1"/>
</dbReference>
<feature type="transmembrane region" description="Helical" evidence="1">
    <location>
        <begin position="88"/>
        <end position="109"/>
    </location>
</feature>
<dbReference type="PANTHER" id="PTHR34821">
    <property type="entry name" value="INNER MEMBRANE PROTEIN YDCZ"/>
    <property type="match status" value="1"/>
</dbReference>
<sequence length="141" mass="15444">MKGIIFSIMGGIFITLQGVFNSRMSEDLGVWRTNALIHLIGFTLSIVVYSFIRDGRVSGLKEVPPFYLIGGLFGGLIVFGEMSAINELGVAFAVSVLLIAQLLCAFIIDSKGLFGAVKERVKKRHWIGIGIMILGVFIFKM</sequence>
<feature type="transmembrane region" description="Helical" evidence="1">
    <location>
        <begin position="121"/>
        <end position="139"/>
    </location>
</feature>
<keyword evidence="1" id="KW-0472">Membrane</keyword>
<dbReference type="Proteomes" id="UP001377337">
    <property type="component" value="Chromosome"/>
</dbReference>
<feature type="transmembrane region" description="Helical" evidence="1">
    <location>
        <begin position="64"/>
        <end position="82"/>
    </location>
</feature>
<dbReference type="EMBL" id="CP147407">
    <property type="protein sequence ID" value="WXB97159.1"/>
    <property type="molecule type" value="Genomic_DNA"/>
</dbReference>
<accession>A0ABZ2NI07</accession>
<keyword evidence="1" id="KW-1133">Transmembrane helix</keyword>
<name>A0ABZ2NI07_9BACI</name>
<proteinExistence type="predicted"/>
<evidence type="ECO:0000256" key="1">
    <source>
        <dbReference type="SAM" id="Phobius"/>
    </source>
</evidence>
<keyword evidence="3" id="KW-1185">Reference proteome</keyword>
<organism evidence="2 3">
    <name type="scientific">Metabacillus sediminis</name>
    <dbReference type="NCBI Taxonomy" id="3117746"/>
    <lineage>
        <taxon>Bacteria</taxon>
        <taxon>Bacillati</taxon>
        <taxon>Bacillota</taxon>
        <taxon>Bacilli</taxon>
        <taxon>Bacillales</taxon>
        <taxon>Bacillaceae</taxon>
        <taxon>Metabacillus</taxon>
    </lineage>
</organism>
<evidence type="ECO:0000313" key="3">
    <source>
        <dbReference type="Proteomes" id="UP001377337"/>
    </source>
</evidence>
<evidence type="ECO:0000313" key="2">
    <source>
        <dbReference type="EMBL" id="WXB97159.1"/>
    </source>
</evidence>
<keyword evidence="1" id="KW-0812">Transmembrane</keyword>